<evidence type="ECO:0000313" key="1">
    <source>
        <dbReference type="EMBL" id="KAF4663436.1"/>
    </source>
</evidence>
<dbReference type="AlphaFoldDB" id="A0A7J6LW86"/>
<evidence type="ECO:0000313" key="2">
    <source>
        <dbReference type="Proteomes" id="UP000591131"/>
    </source>
</evidence>
<proteinExistence type="predicted"/>
<gene>
    <name evidence="1" type="ORF">FOL47_005737</name>
</gene>
<organism evidence="1 2">
    <name type="scientific">Perkinsus chesapeaki</name>
    <name type="common">Clam parasite</name>
    <name type="synonym">Perkinsus andrewsi</name>
    <dbReference type="NCBI Taxonomy" id="330153"/>
    <lineage>
        <taxon>Eukaryota</taxon>
        <taxon>Sar</taxon>
        <taxon>Alveolata</taxon>
        <taxon>Perkinsozoa</taxon>
        <taxon>Perkinsea</taxon>
        <taxon>Perkinsida</taxon>
        <taxon>Perkinsidae</taxon>
        <taxon>Perkinsus</taxon>
    </lineage>
</organism>
<comment type="caution">
    <text evidence="1">The sequence shown here is derived from an EMBL/GenBank/DDBJ whole genome shotgun (WGS) entry which is preliminary data.</text>
</comment>
<sequence length="179" mass="21275">MSKVIRLSPTEADDAIRCNRLNERRNRLRIVRQGEKIRSKRLVSRNKIDRVISNRNNEDYNIINTINKHKEELKELIKTRDGIKVSLNEGHNTALRDIGKWDKKDIDCDIIKERYNSARKAINRERLKKEVEDNNNIERIIMARYDANKLSTTYKVKKPLLYPNDDIFINMDKRSVNNK</sequence>
<dbReference type="EMBL" id="JAAPAO010000317">
    <property type="protein sequence ID" value="KAF4663436.1"/>
    <property type="molecule type" value="Genomic_DNA"/>
</dbReference>
<protein>
    <submittedName>
        <fullName evidence="1">Uncharacterized protein</fullName>
    </submittedName>
</protein>
<name>A0A7J6LW86_PERCH</name>
<accession>A0A7J6LW86</accession>
<reference evidence="1 2" key="1">
    <citation type="submission" date="2020-04" db="EMBL/GenBank/DDBJ databases">
        <title>Perkinsus chesapeaki whole genome sequence.</title>
        <authorList>
            <person name="Bogema D.R."/>
        </authorList>
    </citation>
    <scope>NUCLEOTIDE SEQUENCE [LARGE SCALE GENOMIC DNA]</scope>
    <source>
        <strain evidence="1">ATCC PRA-425</strain>
    </source>
</reference>
<keyword evidence="2" id="KW-1185">Reference proteome</keyword>
<dbReference type="Proteomes" id="UP000591131">
    <property type="component" value="Unassembled WGS sequence"/>
</dbReference>